<gene>
    <name evidence="1" type="ORF">LLJM1_1871</name>
    <name evidence="2" type="ORF">RF668_08725</name>
</gene>
<evidence type="ECO:0000313" key="2">
    <source>
        <dbReference type="EMBL" id="WMX69975.1"/>
    </source>
</evidence>
<dbReference type="EMBL" id="CP133787">
    <property type="protein sequence ID" value="WMX69975.1"/>
    <property type="molecule type" value="Genomic_DNA"/>
</dbReference>
<evidence type="ECO:0000313" key="3">
    <source>
        <dbReference type="Proteomes" id="UP000191806"/>
    </source>
</evidence>
<dbReference type="Pfam" id="PF05119">
    <property type="entry name" value="Terminase_4"/>
    <property type="match status" value="1"/>
</dbReference>
<accession>A0A166YVZ2</accession>
<protein>
    <submittedName>
        <fullName evidence="1">Phage terminase small subunit P27 family</fullName>
    </submittedName>
</protein>
<reference evidence="2" key="2">
    <citation type="journal article" date="2022" name="Microbiol. Spectr.">
        <title>Optimizing Conditions in the Acid Tolerance Test for Potential Probiotics Using Response Surface Methodology.</title>
        <authorList>
            <person name="Ko H.I."/>
            <person name="Jeong C.H."/>
            <person name="Hong S.W."/>
            <person name="Eun J.B."/>
            <person name="Kim T.W."/>
        </authorList>
    </citation>
    <scope>NUCLEOTIDE SEQUENCE</scope>
    <source>
        <strain evidence="2">KCKM 0438</strain>
    </source>
</reference>
<evidence type="ECO:0000313" key="1">
    <source>
        <dbReference type="EMBL" id="ARE29220.1"/>
    </source>
</evidence>
<sequence>MAKKSFKDINDGRLSYQPPDHLGRTAKQIWRRVVLFLETQKPVERIDQTLVEMYCTQYEIYRNSYEHLKKHGEVQEIYKPVQDMTGEIIDRQFQGFKRNPMTQIYSDAIKNLTKIGSELGLSPKSRSELMGLNMQEDEEEIDWTSKFGGG</sequence>
<dbReference type="InterPro" id="IPR006448">
    <property type="entry name" value="Phage_term_ssu_P27"/>
</dbReference>
<dbReference type="Proteomes" id="UP000191806">
    <property type="component" value="Chromosome"/>
</dbReference>
<reference evidence="2" key="4">
    <citation type="submission" date="2023-09" db="EMBL/GenBank/DDBJ databases">
        <authorList>
            <person name="Kim T.W."/>
        </authorList>
    </citation>
    <scope>NUCLEOTIDE SEQUENCE</scope>
    <source>
        <strain evidence="2">KCKM 0438</strain>
    </source>
</reference>
<reference evidence="1" key="3">
    <citation type="submission" date="2023-03" db="EMBL/GenBank/DDBJ databases">
        <authorList>
            <person name="McDonnell B."/>
        </authorList>
    </citation>
    <scope>NUCLEOTIDE SEQUENCE</scope>
    <source>
        <strain evidence="1">JM1</strain>
    </source>
</reference>
<dbReference type="EMBL" id="CP015899">
    <property type="protein sequence ID" value="ARE29220.1"/>
    <property type="molecule type" value="Genomic_DNA"/>
</dbReference>
<dbReference type="NCBIfam" id="TIGR01558">
    <property type="entry name" value="sm_term_P27"/>
    <property type="match status" value="1"/>
</dbReference>
<proteinExistence type="predicted"/>
<dbReference type="Proteomes" id="UP001254658">
    <property type="component" value="Chromosome"/>
</dbReference>
<name>A0A166YVZ2_LACLC</name>
<dbReference type="AlphaFoldDB" id="A0A166YVZ2"/>
<organism evidence="1 3">
    <name type="scientific">Lactococcus lactis subsp. cremoris</name>
    <name type="common">Streptococcus cremoris</name>
    <dbReference type="NCBI Taxonomy" id="1359"/>
    <lineage>
        <taxon>Bacteria</taxon>
        <taxon>Bacillati</taxon>
        <taxon>Bacillota</taxon>
        <taxon>Bacilli</taxon>
        <taxon>Lactobacillales</taxon>
        <taxon>Streptococcaceae</taxon>
        <taxon>Lactococcus</taxon>
    </lineage>
</organism>
<reference evidence="1 3" key="1">
    <citation type="journal article" date="2017" name="BMC Genomics">
        <title>Comparative and functional genomics of the Lactococcus lactis taxon; insights into evolution and niche adaptation.</title>
        <authorList>
            <person name="Kelleher P."/>
            <person name="Bottacini F."/>
            <person name="Mahony J."/>
            <person name="Kilcawley K.N."/>
            <person name="van Sinderen D."/>
        </authorList>
    </citation>
    <scope>NUCLEOTIDE SEQUENCE [LARGE SCALE GENOMIC DNA]</scope>
    <source>
        <strain evidence="1 3">JM1</strain>
    </source>
</reference>
<dbReference type="RefSeq" id="WP_014573149.1">
    <property type="nucleotide sequence ID" value="NZ_CP015899.2"/>
</dbReference>